<evidence type="ECO:0000313" key="7">
    <source>
        <dbReference type="EMBL" id="KAH3848006.1"/>
    </source>
</evidence>
<sequence>MFLTLDKPPSIHRCKILGIMAVMGAMLFVLLMTQFYSTDRHSTVDFTLPSLFKDTFVIEGTTLPTRTLNKKTSPGDYVYAIVFDAGSTGSRAHIFKFLSSPGHPVSLLNETFLHVKPGLSAYAHDPLMAALSLQDMLRMCTKMVPASQQASTPLVLKATAGLRLLKEGEADNILNEVTANFKKWPFRLPFDAVGIMDGVDEGVFSWITVNFMLGLLGGNEKPLAALDLGGGSTQITFVPQEQSTLKLVPESYMKTVKLFSKEYHLYTHSYLNFGLMSARFTLTGGDQHADDDPNSFVLTSPCIPAGYSGNYTYGDQVFHLRGPSVEEYRFESCLYSTQGLVKPVLPVEELSGQDVYIFSYFFDRAKDAGLIGSSGGTATVGDFKAAAQKVFKQADKRHPWLALDLAYIYSLLSTGYHISDSTSVHLKKKIADVEVSWALGAAFEVLTEEGLLR</sequence>
<keyword evidence="4" id="KW-0067">ATP-binding</keyword>
<keyword evidence="6" id="KW-1133">Transmembrane helix</keyword>
<dbReference type="Pfam" id="PF01150">
    <property type="entry name" value="GDA1_CD39"/>
    <property type="match status" value="2"/>
</dbReference>
<dbReference type="EMBL" id="JAIWYP010000003">
    <property type="protein sequence ID" value="KAH3848006.1"/>
    <property type="molecule type" value="Genomic_DNA"/>
</dbReference>
<dbReference type="CDD" id="cd24046">
    <property type="entry name" value="ASKHA_NBD_NTPDase5-like"/>
    <property type="match status" value="1"/>
</dbReference>
<evidence type="ECO:0000256" key="6">
    <source>
        <dbReference type="SAM" id="Phobius"/>
    </source>
</evidence>
<dbReference type="GO" id="GO:0016787">
    <property type="term" value="F:hydrolase activity"/>
    <property type="evidence" value="ECO:0007669"/>
    <property type="project" value="UniProtKB-KW"/>
</dbReference>
<dbReference type="Proteomes" id="UP000828390">
    <property type="component" value="Unassembled WGS sequence"/>
</dbReference>
<evidence type="ECO:0000256" key="3">
    <source>
        <dbReference type="PIRSR" id="PIRSR600407-1"/>
    </source>
</evidence>
<keyword evidence="6" id="KW-0812">Transmembrane</keyword>
<evidence type="ECO:0000256" key="4">
    <source>
        <dbReference type="PIRSR" id="PIRSR600407-2"/>
    </source>
</evidence>
<reference evidence="7" key="1">
    <citation type="journal article" date="2019" name="bioRxiv">
        <title>The Genome of the Zebra Mussel, Dreissena polymorpha: A Resource for Invasive Species Research.</title>
        <authorList>
            <person name="McCartney M.A."/>
            <person name="Auch B."/>
            <person name="Kono T."/>
            <person name="Mallez S."/>
            <person name="Zhang Y."/>
            <person name="Obille A."/>
            <person name="Becker A."/>
            <person name="Abrahante J.E."/>
            <person name="Garbe J."/>
            <person name="Badalamenti J.P."/>
            <person name="Herman A."/>
            <person name="Mangelson H."/>
            <person name="Liachko I."/>
            <person name="Sullivan S."/>
            <person name="Sone E.D."/>
            <person name="Koren S."/>
            <person name="Silverstein K.A.T."/>
            <person name="Beckman K.B."/>
            <person name="Gohl D.M."/>
        </authorList>
    </citation>
    <scope>NUCLEOTIDE SEQUENCE</scope>
    <source>
        <strain evidence="7">Duluth1</strain>
        <tissue evidence="7">Whole animal</tissue>
    </source>
</reference>
<dbReference type="Gene3D" id="3.30.420.150">
    <property type="entry name" value="Exopolyphosphatase. Domain 2"/>
    <property type="match status" value="1"/>
</dbReference>
<feature type="binding site" evidence="4">
    <location>
        <begin position="230"/>
        <end position="234"/>
    </location>
    <ligand>
        <name>ATP</name>
        <dbReference type="ChEBI" id="CHEBI:30616"/>
    </ligand>
</feature>
<organism evidence="7 8">
    <name type="scientific">Dreissena polymorpha</name>
    <name type="common">Zebra mussel</name>
    <name type="synonym">Mytilus polymorpha</name>
    <dbReference type="NCBI Taxonomy" id="45954"/>
    <lineage>
        <taxon>Eukaryota</taxon>
        <taxon>Metazoa</taxon>
        <taxon>Spiralia</taxon>
        <taxon>Lophotrochozoa</taxon>
        <taxon>Mollusca</taxon>
        <taxon>Bivalvia</taxon>
        <taxon>Autobranchia</taxon>
        <taxon>Heteroconchia</taxon>
        <taxon>Euheterodonta</taxon>
        <taxon>Imparidentia</taxon>
        <taxon>Neoheterodontei</taxon>
        <taxon>Myida</taxon>
        <taxon>Dreissenoidea</taxon>
        <taxon>Dreissenidae</taxon>
        <taxon>Dreissena</taxon>
    </lineage>
</organism>
<dbReference type="AlphaFoldDB" id="A0A9D4L004"/>
<dbReference type="PANTHER" id="PTHR11782:SF127">
    <property type="entry name" value="NTPASE, ISOFORM F"/>
    <property type="match status" value="1"/>
</dbReference>
<dbReference type="PANTHER" id="PTHR11782">
    <property type="entry name" value="ADENOSINE/GUANOSINE DIPHOSPHATASE"/>
    <property type="match status" value="1"/>
</dbReference>
<dbReference type="GO" id="GO:0005524">
    <property type="term" value="F:ATP binding"/>
    <property type="evidence" value="ECO:0007669"/>
    <property type="project" value="UniProtKB-KW"/>
</dbReference>
<reference evidence="7" key="2">
    <citation type="submission" date="2020-11" db="EMBL/GenBank/DDBJ databases">
        <authorList>
            <person name="McCartney M.A."/>
            <person name="Auch B."/>
            <person name="Kono T."/>
            <person name="Mallez S."/>
            <person name="Becker A."/>
            <person name="Gohl D.M."/>
            <person name="Silverstein K.A.T."/>
            <person name="Koren S."/>
            <person name="Bechman K.B."/>
            <person name="Herman A."/>
            <person name="Abrahante J.E."/>
            <person name="Garbe J."/>
        </authorList>
    </citation>
    <scope>NUCLEOTIDE SEQUENCE</scope>
    <source>
        <strain evidence="7">Duluth1</strain>
        <tissue evidence="7">Whole animal</tissue>
    </source>
</reference>
<evidence type="ECO:0000313" key="8">
    <source>
        <dbReference type="Proteomes" id="UP000828390"/>
    </source>
</evidence>
<dbReference type="OrthoDB" id="6372431at2759"/>
<comment type="caution">
    <text evidence="7">The sequence shown here is derived from an EMBL/GenBank/DDBJ whole genome shotgun (WGS) entry which is preliminary data.</text>
</comment>
<keyword evidence="8" id="KW-1185">Reference proteome</keyword>
<dbReference type="PROSITE" id="PS01238">
    <property type="entry name" value="GDA1_CD39_NTPASE"/>
    <property type="match status" value="1"/>
</dbReference>
<keyword evidence="4" id="KW-0547">Nucleotide-binding</keyword>
<evidence type="ECO:0000256" key="5">
    <source>
        <dbReference type="RuleBase" id="RU003833"/>
    </source>
</evidence>
<feature type="transmembrane region" description="Helical" evidence="6">
    <location>
        <begin position="16"/>
        <end position="36"/>
    </location>
</feature>
<protein>
    <submittedName>
        <fullName evidence="7">Uncharacterized protein</fullName>
    </submittedName>
</protein>
<name>A0A9D4L004_DREPO</name>
<evidence type="ECO:0000256" key="2">
    <source>
        <dbReference type="ARBA" id="ARBA00022801"/>
    </source>
</evidence>
<comment type="similarity">
    <text evidence="1 5">Belongs to the GDA1/CD39 NTPase family.</text>
</comment>
<dbReference type="InterPro" id="IPR000407">
    <property type="entry name" value="GDA1_CD39_NTPase"/>
</dbReference>
<accession>A0A9D4L004</accession>
<evidence type="ECO:0000256" key="1">
    <source>
        <dbReference type="ARBA" id="ARBA00009283"/>
    </source>
</evidence>
<dbReference type="Gene3D" id="3.30.420.40">
    <property type="match status" value="1"/>
</dbReference>
<keyword evidence="2 5" id="KW-0378">Hydrolase</keyword>
<gene>
    <name evidence="7" type="ORF">DPMN_090342</name>
</gene>
<keyword evidence="6" id="KW-0472">Membrane</keyword>
<feature type="active site" description="Proton acceptor" evidence="3">
    <location>
        <position position="201"/>
    </location>
</feature>
<proteinExistence type="inferred from homology"/>